<keyword evidence="1" id="KW-1133">Transmembrane helix</keyword>
<name>A0A0G1PCN0_9BACT</name>
<comment type="caution">
    <text evidence="2">The sequence shown here is derived from an EMBL/GenBank/DDBJ whole genome shotgun (WGS) entry which is preliminary data.</text>
</comment>
<sequence length="183" mass="20019">MAKSKINPIGRDVGTVILSIFVAIFIVESGIMHEVLRSWESHIIGSFIAGIFFTSIFTTAPAMVVLGEIATLNSILEVAFFGAIGALLGDFLIFKFVRDSFAENLMDFIKKGHPYLKALFYSRAYKRLLPFIGALIIASPFPDELGLVMLGAAHVKTKYFVVISFSLNFLGIIAIGLVVRAVL</sequence>
<protein>
    <recommendedName>
        <fullName evidence="4">TVP38/TMEM64 family membrane protein</fullName>
    </recommendedName>
</protein>
<evidence type="ECO:0000256" key="1">
    <source>
        <dbReference type="SAM" id="Phobius"/>
    </source>
</evidence>
<gene>
    <name evidence="2" type="ORF">UX06_C0045G0009</name>
</gene>
<organism evidence="2 3">
    <name type="scientific">Candidatus Giovannonibacteria bacterium GW2011_GWA2_45_21</name>
    <dbReference type="NCBI Taxonomy" id="1618649"/>
    <lineage>
        <taxon>Bacteria</taxon>
        <taxon>Candidatus Giovannoniibacteriota</taxon>
    </lineage>
</organism>
<reference evidence="2 3" key="1">
    <citation type="journal article" date="2015" name="Nature">
        <title>rRNA introns, odd ribosomes, and small enigmatic genomes across a large radiation of phyla.</title>
        <authorList>
            <person name="Brown C.T."/>
            <person name="Hug L.A."/>
            <person name="Thomas B.C."/>
            <person name="Sharon I."/>
            <person name="Castelle C.J."/>
            <person name="Singh A."/>
            <person name="Wilkins M.J."/>
            <person name="Williams K.H."/>
            <person name="Banfield J.F."/>
        </authorList>
    </citation>
    <scope>NUCLEOTIDE SEQUENCE [LARGE SCALE GENOMIC DNA]</scope>
</reference>
<proteinExistence type="predicted"/>
<keyword evidence="1" id="KW-0472">Membrane</keyword>
<dbReference type="Proteomes" id="UP000034696">
    <property type="component" value="Unassembled WGS sequence"/>
</dbReference>
<evidence type="ECO:0000313" key="3">
    <source>
        <dbReference type="Proteomes" id="UP000034696"/>
    </source>
</evidence>
<dbReference type="EMBL" id="LCKT01000045">
    <property type="protein sequence ID" value="KKU03143.1"/>
    <property type="molecule type" value="Genomic_DNA"/>
</dbReference>
<keyword evidence="1" id="KW-0812">Transmembrane</keyword>
<feature type="transmembrane region" description="Helical" evidence="1">
    <location>
        <begin position="159"/>
        <end position="179"/>
    </location>
</feature>
<feature type="transmembrane region" description="Helical" evidence="1">
    <location>
        <begin position="43"/>
        <end position="66"/>
    </location>
</feature>
<accession>A0A0G1PCN0</accession>
<feature type="transmembrane region" description="Helical" evidence="1">
    <location>
        <begin position="13"/>
        <end position="31"/>
    </location>
</feature>
<dbReference type="AlphaFoldDB" id="A0A0G1PCN0"/>
<evidence type="ECO:0008006" key="4">
    <source>
        <dbReference type="Google" id="ProtNLM"/>
    </source>
</evidence>
<feature type="transmembrane region" description="Helical" evidence="1">
    <location>
        <begin position="78"/>
        <end position="97"/>
    </location>
</feature>
<evidence type="ECO:0000313" key="2">
    <source>
        <dbReference type="EMBL" id="KKU03143.1"/>
    </source>
</evidence>